<dbReference type="EMBL" id="BK014865">
    <property type="protein sequence ID" value="DAD79445.1"/>
    <property type="molecule type" value="Genomic_DNA"/>
</dbReference>
<organism evidence="2">
    <name type="scientific">Siphoviridae sp. ct7FW4</name>
    <dbReference type="NCBI Taxonomy" id="2826303"/>
    <lineage>
        <taxon>Viruses</taxon>
        <taxon>Duplodnaviria</taxon>
        <taxon>Heunggongvirae</taxon>
        <taxon>Uroviricota</taxon>
        <taxon>Caudoviricetes</taxon>
    </lineage>
</organism>
<keyword evidence="1" id="KW-0472">Membrane</keyword>
<name>A0A8S5MAV2_9CAUD</name>
<feature type="transmembrane region" description="Helical" evidence="1">
    <location>
        <begin position="30"/>
        <end position="51"/>
    </location>
</feature>
<reference evidence="2" key="1">
    <citation type="journal article" date="2021" name="Proc. Natl. Acad. Sci. U.S.A.">
        <title>A Catalog of Tens of Thousands of Viruses from Human Metagenomes Reveals Hidden Associations with Chronic Diseases.</title>
        <authorList>
            <person name="Tisza M.J."/>
            <person name="Buck C.B."/>
        </authorList>
    </citation>
    <scope>NUCLEOTIDE SEQUENCE</scope>
    <source>
        <strain evidence="2">Ct7FW4</strain>
    </source>
</reference>
<sequence length="144" mass="16262">MSCLKNRILKLIALINGISFLYFGSLLDSYSWIPGIICCINFAWLALFAYANGYTYKSEKGEEMGEIKEQKKTACEFLLGTKRTEYIADITELVYNLISGICDVSDKYQVDRDSSMEYAASIITEIATTASIQKFETELVKRGE</sequence>
<keyword evidence="1" id="KW-0812">Transmembrane</keyword>
<evidence type="ECO:0000256" key="1">
    <source>
        <dbReference type="SAM" id="Phobius"/>
    </source>
</evidence>
<accession>A0A8S5MAV2</accession>
<protein>
    <submittedName>
        <fullName evidence="2">Uncharacterized protein</fullName>
    </submittedName>
</protein>
<evidence type="ECO:0000313" key="2">
    <source>
        <dbReference type="EMBL" id="DAD79445.1"/>
    </source>
</evidence>
<keyword evidence="1" id="KW-1133">Transmembrane helix</keyword>
<proteinExistence type="predicted"/>
<feature type="transmembrane region" description="Helical" evidence="1">
    <location>
        <begin position="7"/>
        <end position="24"/>
    </location>
</feature>